<dbReference type="PANTHER" id="PTHR47510">
    <property type="entry name" value="REVERSE TRANSCRIPTASE DOMAIN-CONTAINING PROTEIN"/>
    <property type="match status" value="1"/>
</dbReference>
<proteinExistence type="predicted"/>
<comment type="caution">
    <text evidence="1">The sequence shown here is derived from an EMBL/GenBank/DDBJ whole genome shotgun (WGS) entry which is preliminary data.</text>
</comment>
<accession>A0A6S7K409</accession>
<dbReference type="EMBL" id="CACRXK020026356">
    <property type="protein sequence ID" value="CAB4040145.1"/>
    <property type="molecule type" value="Genomic_DNA"/>
</dbReference>
<protein>
    <submittedName>
        <fullName evidence="1">Uncharacterized protein</fullName>
    </submittedName>
</protein>
<sequence length="253" mass="29155">MIDNPTRVTEHSRTLIDVILPSSENKIKETNFIAKSISDHDTVMSILALKKCRPKPVYVSVRSLKQFNKDSFCAEDISNASWSVINNFEDVNDCLNAFDLLFNEILDQHAPIRKVKVRTRPNPFVTEEIRGLIKTRDRWRKLARNAGDPAAWSAYRNCKRDVKRDLRIAQRSFVKREIRKNTKDTGNMWKVIRTCIPKKSTGKKCFSSDDKSVANNFNQFFTSVGSNTVTKIKSLAKENNYTPSQRWRQPNGV</sequence>
<dbReference type="PANTHER" id="PTHR47510:SF3">
    <property type="entry name" value="ENDO_EXONUCLEASE_PHOSPHATASE DOMAIN-CONTAINING PROTEIN"/>
    <property type="match status" value="1"/>
</dbReference>
<evidence type="ECO:0000313" key="1">
    <source>
        <dbReference type="EMBL" id="CAB4040145.1"/>
    </source>
</evidence>
<reference evidence="1" key="1">
    <citation type="submission" date="2020-04" db="EMBL/GenBank/DDBJ databases">
        <authorList>
            <person name="Alioto T."/>
            <person name="Alioto T."/>
            <person name="Gomez Garrido J."/>
        </authorList>
    </citation>
    <scope>NUCLEOTIDE SEQUENCE</scope>
    <source>
        <strain evidence="1">A484AB</strain>
    </source>
</reference>
<evidence type="ECO:0000313" key="2">
    <source>
        <dbReference type="Proteomes" id="UP001152795"/>
    </source>
</evidence>
<name>A0A6S7K409_PARCT</name>
<organism evidence="1 2">
    <name type="scientific">Paramuricea clavata</name>
    <name type="common">Red gorgonian</name>
    <name type="synonym">Violescent sea-whip</name>
    <dbReference type="NCBI Taxonomy" id="317549"/>
    <lineage>
        <taxon>Eukaryota</taxon>
        <taxon>Metazoa</taxon>
        <taxon>Cnidaria</taxon>
        <taxon>Anthozoa</taxon>
        <taxon>Octocorallia</taxon>
        <taxon>Malacalcyonacea</taxon>
        <taxon>Plexauridae</taxon>
        <taxon>Paramuricea</taxon>
    </lineage>
</organism>
<dbReference type="AlphaFoldDB" id="A0A6S7K409"/>
<dbReference type="OrthoDB" id="5987769at2759"/>
<keyword evidence="2" id="KW-1185">Reference proteome</keyword>
<dbReference type="Proteomes" id="UP001152795">
    <property type="component" value="Unassembled WGS sequence"/>
</dbReference>
<gene>
    <name evidence="1" type="ORF">PACLA_8A020709</name>
</gene>